<feature type="compositionally biased region" description="Pro residues" evidence="1">
    <location>
        <begin position="316"/>
        <end position="327"/>
    </location>
</feature>
<feature type="compositionally biased region" description="Basic and acidic residues" evidence="1">
    <location>
        <begin position="493"/>
        <end position="540"/>
    </location>
</feature>
<proteinExistence type="predicted"/>
<feature type="compositionally biased region" description="Basic residues" evidence="1">
    <location>
        <begin position="577"/>
        <end position="593"/>
    </location>
</feature>
<feature type="region of interest" description="Disordered" evidence="1">
    <location>
        <begin position="1"/>
        <end position="209"/>
    </location>
</feature>
<organism evidence="2">
    <name type="scientific">uncultured Solirubrobacterales bacterium</name>
    <dbReference type="NCBI Taxonomy" id="768556"/>
    <lineage>
        <taxon>Bacteria</taxon>
        <taxon>Bacillati</taxon>
        <taxon>Actinomycetota</taxon>
        <taxon>Thermoleophilia</taxon>
        <taxon>Solirubrobacterales</taxon>
        <taxon>environmental samples</taxon>
    </lineage>
</organism>
<feature type="compositionally biased region" description="Basic residues" evidence="1">
    <location>
        <begin position="182"/>
        <end position="193"/>
    </location>
</feature>
<evidence type="ECO:0000256" key="1">
    <source>
        <dbReference type="SAM" id="MobiDB-lite"/>
    </source>
</evidence>
<feature type="compositionally biased region" description="Low complexity" evidence="1">
    <location>
        <begin position="544"/>
        <end position="557"/>
    </location>
</feature>
<feature type="region of interest" description="Disordered" evidence="1">
    <location>
        <begin position="237"/>
        <end position="256"/>
    </location>
</feature>
<gene>
    <name evidence="2" type="ORF">AVDCRST_MAG45-1227</name>
</gene>
<feature type="region of interest" description="Disordered" evidence="1">
    <location>
        <begin position="307"/>
        <end position="606"/>
    </location>
</feature>
<feature type="compositionally biased region" description="Basic and acidic residues" evidence="1">
    <location>
        <begin position="344"/>
        <end position="366"/>
    </location>
</feature>
<feature type="compositionally biased region" description="Basic and acidic residues" evidence="1">
    <location>
        <begin position="400"/>
        <end position="422"/>
    </location>
</feature>
<dbReference type="EMBL" id="CADCVU010000102">
    <property type="protein sequence ID" value="CAA9499763.1"/>
    <property type="molecule type" value="Genomic_DNA"/>
</dbReference>
<feature type="compositionally biased region" description="Basic residues" evidence="1">
    <location>
        <begin position="157"/>
        <end position="167"/>
    </location>
</feature>
<feature type="compositionally biased region" description="Basic residues" evidence="1">
    <location>
        <begin position="26"/>
        <end position="36"/>
    </location>
</feature>
<feature type="compositionally biased region" description="Basic and acidic residues" evidence="1">
    <location>
        <begin position="442"/>
        <end position="472"/>
    </location>
</feature>
<evidence type="ECO:0000313" key="2">
    <source>
        <dbReference type="EMBL" id="CAA9499763.1"/>
    </source>
</evidence>
<reference evidence="2" key="1">
    <citation type="submission" date="2020-02" db="EMBL/GenBank/DDBJ databases">
        <authorList>
            <person name="Meier V. D."/>
        </authorList>
    </citation>
    <scope>NUCLEOTIDE SEQUENCE</scope>
    <source>
        <strain evidence="2">AVDCRST_MAG45</strain>
    </source>
</reference>
<sequence>GHSDGCPAPGRKRPARAGAVVSSPARRGRGAARRVRGLGIQGGALHRAARRRPGDPAHPTAARARRGGRRGAGQPRDRPPGVGALRSQGQRRQRAVPRRAQASPARGARRRRRHEPQAQEGQPAARAALSHRARTRPNGLPVHPIPVAALPSAGARARPRRPPRPRRLAFLFPRGGAGPAHRALRPGHPHPGLRLRGPGHGLSRAGTRHRVSLRRRQAGGARGRHLRGLAGLLLRRDRRLPARQGGPAAGRPRRDALQRGLRARLWGRLPGDRLRAAAVRGRASALRRLPAAAAGAAPRRLLRDLRPHRRPRHPHPSPADPAQPDPGPRGRPERQGPEAVGPRGGERLRRDARADPVADPDRDHRLGAARARHGLGLAGVADRPRARRARRRRSARRDRRGSAHDGARAARGGDHGEPDPARAPRPHRPRPVGPREAAADGDDGRRGGPRDRASGLHLVAERRLPPDRTGRSRHDRRRGPQCRESPDRATLGRFERRDVEGLARGLRSERLGPGRGTAEGDRSAGSRREARRIAGRRGAECPRAAAGALGSPAAGAGLQEGRRRALRRFVGAATERKPRRERRRRQRGRRWHRASGEPAVGRRGSGGAVRFNFFAV</sequence>
<protein>
    <submittedName>
        <fullName evidence="2">Uncharacterized protein</fullName>
    </submittedName>
</protein>
<feature type="non-terminal residue" evidence="2">
    <location>
        <position position="1"/>
    </location>
</feature>
<accession>A0A6J4SHS6</accession>
<feature type="non-terminal residue" evidence="2">
    <location>
        <position position="616"/>
    </location>
</feature>
<feature type="compositionally biased region" description="Basic residues" evidence="1">
    <location>
        <begin position="385"/>
        <end position="399"/>
    </location>
</feature>
<name>A0A6J4SHS6_9ACTN</name>
<dbReference type="AlphaFoldDB" id="A0A6J4SHS6"/>